<protein>
    <submittedName>
        <fullName evidence="2">Uncharacterized protein</fullName>
    </submittedName>
</protein>
<name>A0ABP3ZKU0_9ACTN</name>
<feature type="region of interest" description="Disordered" evidence="1">
    <location>
        <begin position="1"/>
        <end position="41"/>
    </location>
</feature>
<evidence type="ECO:0000256" key="1">
    <source>
        <dbReference type="SAM" id="MobiDB-lite"/>
    </source>
</evidence>
<proteinExistence type="predicted"/>
<accession>A0ABP3ZKU0</accession>
<evidence type="ECO:0000313" key="3">
    <source>
        <dbReference type="Proteomes" id="UP001501005"/>
    </source>
</evidence>
<reference evidence="3" key="1">
    <citation type="journal article" date="2019" name="Int. J. Syst. Evol. Microbiol.">
        <title>The Global Catalogue of Microorganisms (GCM) 10K type strain sequencing project: providing services to taxonomists for standard genome sequencing and annotation.</title>
        <authorList>
            <consortium name="The Broad Institute Genomics Platform"/>
            <consortium name="The Broad Institute Genome Sequencing Center for Infectious Disease"/>
            <person name="Wu L."/>
            <person name="Ma J."/>
        </authorList>
    </citation>
    <scope>NUCLEOTIDE SEQUENCE [LARGE SCALE GENOMIC DNA]</scope>
    <source>
        <strain evidence="3">JCM 10673</strain>
    </source>
</reference>
<organism evidence="2 3">
    <name type="scientific">Streptomyces thermoalcalitolerans</name>
    <dbReference type="NCBI Taxonomy" id="65605"/>
    <lineage>
        <taxon>Bacteria</taxon>
        <taxon>Bacillati</taxon>
        <taxon>Actinomycetota</taxon>
        <taxon>Actinomycetes</taxon>
        <taxon>Kitasatosporales</taxon>
        <taxon>Streptomycetaceae</taxon>
        <taxon>Streptomyces</taxon>
    </lineage>
</organism>
<feature type="compositionally biased region" description="Basic and acidic residues" evidence="1">
    <location>
        <begin position="9"/>
        <end position="19"/>
    </location>
</feature>
<comment type="caution">
    <text evidence="2">The sequence shown here is derived from an EMBL/GenBank/DDBJ whole genome shotgun (WGS) entry which is preliminary data.</text>
</comment>
<sequence>MVECKRPRRDQPGANREKSPGSNRTKGTVAPEKKHTRRARALGARALRPKNVQAVTRTMSACGPF</sequence>
<keyword evidence="3" id="KW-1185">Reference proteome</keyword>
<gene>
    <name evidence="2" type="ORF">GCM10009549_41380</name>
</gene>
<dbReference type="Proteomes" id="UP001501005">
    <property type="component" value="Unassembled WGS sequence"/>
</dbReference>
<dbReference type="EMBL" id="BAAAHG010000038">
    <property type="protein sequence ID" value="GAA0921986.1"/>
    <property type="molecule type" value="Genomic_DNA"/>
</dbReference>
<evidence type="ECO:0000313" key="2">
    <source>
        <dbReference type="EMBL" id="GAA0921986.1"/>
    </source>
</evidence>